<dbReference type="EMBL" id="CP115613">
    <property type="protein sequence ID" value="WBW75369.1"/>
    <property type="molecule type" value="Genomic_DNA"/>
</dbReference>
<dbReference type="PANTHER" id="PTHR13479:SF40">
    <property type="entry name" value="SMALL RIBOSOMAL SUBUNIT PROTEIN BS18M"/>
    <property type="match status" value="1"/>
</dbReference>
<organism evidence="6 7">
    <name type="scientific">Schizosaccharomyces osmophilus</name>
    <dbReference type="NCBI Taxonomy" id="2545709"/>
    <lineage>
        <taxon>Eukaryota</taxon>
        <taxon>Fungi</taxon>
        <taxon>Dikarya</taxon>
        <taxon>Ascomycota</taxon>
        <taxon>Taphrinomycotina</taxon>
        <taxon>Schizosaccharomycetes</taxon>
        <taxon>Schizosaccharomycetales</taxon>
        <taxon>Schizosaccharomycetaceae</taxon>
        <taxon>Schizosaccharomyces</taxon>
    </lineage>
</organism>
<dbReference type="PANTHER" id="PTHR13479">
    <property type="entry name" value="30S RIBOSOMAL PROTEIN S18"/>
    <property type="match status" value="1"/>
</dbReference>
<proteinExistence type="inferred from homology"/>
<dbReference type="GeneID" id="80877826"/>
<evidence type="ECO:0000256" key="5">
    <source>
        <dbReference type="RuleBase" id="RU003910"/>
    </source>
</evidence>
<gene>
    <name evidence="6" type="primary">rsm18</name>
    <name evidence="6" type="ORF">SOMG_04350</name>
</gene>
<evidence type="ECO:0000256" key="2">
    <source>
        <dbReference type="ARBA" id="ARBA00022980"/>
    </source>
</evidence>
<dbReference type="Gene3D" id="4.10.640.10">
    <property type="entry name" value="Ribosomal protein S18"/>
    <property type="match status" value="1"/>
</dbReference>
<evidence type="ECO:0000256" key="3">
    <source>
        <dbReference type="ARBA" id="ARBA00023274"/>
    </source>
</evidence>
<dbReference type="PRINTS" id="PR00974">
    <property type="entry name" value="RIBOSOMALS18"/>
</dbReference>
<evidence type="ECO:0000256" key="4">
    <source>
        <dbReference type="ARBA" id="ARBA00035264"/>
    </source>
</evidence>
<evidence type="ECO:0000313" key="7">
    <source>
        <dbReference type="Proteomes" id="UP001212411"/>
    </source>
</evidence>
<reference evidence="6 7" key="1">
    <citation type="journal article" date="2023" name="G3 (Bethesda)">
        <title>A high-quality reference genome for the fission yeast Schizosaccharomyces osmophilus.</title>
        <authorList>
            <person name="Jia G.S."/>
            <person name="Zhang W.C."/>
            <person name="Liang Y."/>
            <person name="Liu X.H."/>
            <person name="Rhind N."/>
            <person name="Pidoux A."/>
            <person name="Brysch-Herzberg M."/>
            <person name="Du L.L."/>
        </authorList>
    </citation>
    <scope>NUCLEOTIDE SEQUENCE [LARGE SCALE GENOMIC DNA]</scope>
    <source>
        <strain evidence="6 7">CBS 15793</strain>
    </source>
</reference>
<protein>
    <recommendedName>
        <fullName evidence="4">Small ribosomal subunit protein bS18m</fullName>
    </recommendedName>
</protein>
<dbReference type="GO" id="GO:0032543">
    <property type="term" value="P:mitochondrial translation"/>
    <property type="evidence" value="ECO:0007669"/>
    <property type="project" value="TreeGrafter"/>
</dbReference>
<dbReference type="GO" id="GO:0003735">
    <property type="term" value="F:structural constituent of ribosome"/>
    <property type="evidence" value="ECO:0007669"/>
    <property type="project" value="InterPro"/>
</dbReference>
<evidence type="ECO:0000313" key="6">
    <source>
        <dbReference type="EMBL" id="WBW75369.1"/>
    </source>
</evidence>
<dbReference type="RefSeq" id="XP_056039612.1">
    <property type="nucleotide sequence ID" value="XM_056183137.1"/>
</dbReference>
<dbReference type="Pfam" id="PF01084">
    <property type="entry name" value="Ribosomal_S18"/>
    <property type="match status" value="1"/>
</dbReference>
<accession>A0AAE9WH32</accession>
<dbReference type="NCBIfam" id="TIGR00165">
    <property type="entry name" value="S18"/>
    <property type="match status" value="1"/>
</dbReference>
<keyword evidence="3 5" id="KW-0687">Ribonucleoprotein</keyword>
<dbReference type="GO" id="GO:0005763">
    <property type="term" value="C:mitochondrial small ribosomal subunit"/>
    <property type="evidence" value="ECO:0007669"/>
    <property type="project" value="TreeGrafter"/>
</dbReference>
<name>A0AAE9WH32_9SCHI</name>
<dbReference type="AlphaFoldDB" id="A0AAE9WH32"/>
<keyword evidence="2 5" id="KW-0689">Ribosomal protein</keyword>
<dbReference type="Proteomes" id="UP001212411">
    <property type="component" value="Chromosome 3"/>
</dbReference>
<sequence length="169" mass="19329">MFTRKFFSSIENNSRHVLQTVSFQRNRPFCTGISLQAPNTQNSSVRKNAGFQRRSDSFIPPFLVPNVTEGQVYSPSDLKFETVEARNQGNFFNPKRHDCFKAANRSPLEFWKNPVVLSNFITELGRIKPRADTGLSAKNQRLVSRAIRRARAVGVLPTKHKSVYAEREK</sequence>
<dbReference type="KEGG" id="som:SOMG_04350"/>
<dbReference type="SUPFAM" id="SSF46911">
    <property type="entry name" value="Ribosomal protein S18"/>
    <property type="match status" value="1"/>
</dbReference>
<comment type="similarity">
    <text evidence="1 5">Belongs to the bacterial ribosomal protein bS18 family.</text>
</comment>
<dbReference type="GO" id="GO:0070181">
    <property type="term" value="F:small ribosomal subunit rRNA binding"/>
    <property type="evidence" value="ECO:0007669"/>
    <property type="project" value="TreeGrafter"/>
</dbReference>
<dbReference type="InterPro" id="IPR036870">
    <property type="entry name" value="Ribosomal_bS18_sf"/>
</dbReference>
<dbReference type="InterPro" id="IPR001648">
    <property type="entry name" value="Ribosomal_bS18"/>
</dbReference>
<evidence type="ECO:0000256" key="1">
    <source>
        <dbReference type="ARBA" id="ARBA00005589"/>
    </source>
</evidence>
<keyword evidence="7" id="KW-1185">Reference proteome</keyword>